<dbReference type="InterPro" id="IPR001345">
    <property type="entry name" value="PG/BPGM_mutase_AS"/>
</dbReference>
<feature type="binding site" evidence="2">
    <location>
        <begin position="9"/>
        <end position="16"/>
    </location>
    <ligand>
        <name>substrate</name>
    </ligand>
</feature>
<evidence type="ECO:0000256" key="2">
    <source>
        <dbReference type="PIRSR" id="PIRSR613078-2"/>
    </source>
</evidence>
<feature type="active site" description="Tele-phosphohistidine intermediate" evidence="1">
    <location>
        <position position="10"/>
    </location>
</feature>
<evidence type="ECO:0000256" key="1">
    <source>
        <dbReference type="PIRSR" id="PIRSR613078-1"/>
    </source>
</evidence>
<feature type="active site" description="Proton donor/acceptor" evidence="1">
    <location>
        <position position="83"/>
    </location>
</feature>
<feature type="binding site" evidence="2">
    <location>
        <position position="59"/>
    </location>
    <ligand>
        <name>substrate</name>
    </ligand>
</feature>
<dbReference type="AlphaFoldDB" id="A0A939E0G4"/>
<dbReference type="EMBL" id="JAFLEQ010000008">
    <property type="protein sequence ID" value="MBN9644186.1"/>
    <property type="molecule type" value="Genomic_DNA"/>
</dbReference>
<dbReference type="CDD" id="cd07067">
    <property type="entry name" value="HP_PGM_like"/>
    <property type="match status" value="1"/>
</dbReference>
<dbReference type="PANTHER" id="PTHR48100">
    <property type="entry name" value="BROAD-SPECIFICITY PHOSPHATASE YOR283W-RELATED"/>
    <property type="match status" value="1"/>
</dbReference>
<dbReference type="GO" id="GO:0005737">
    <property type="term" value="C:cytoplasm"/>
    <property type="evidence" value="ECO:0007669"/>
    <property type="project" value="TreeGrafter"/>
</dbReference>
<protein>
    <submittedName>
        <fullName evidence="3">Histidine phosphatase family protein</fullName>
    </submittedName>
</protein>
<dbReference type="GO" id="GO:0016791">
    <property type="term" value="F:phosphatase activity"/>
    <property type="evidence" value="ECO:0007669"/>
    <property type="project" value="TreeGrafter"/>
</dbReference>
<reference evidence="3" key="1">
    <citation type="submission" date="2021-03" db="EMBL/GenBank/DDBJ databases">
        <authorList>
            <person name="Sun Q."/>
        </authorList>
    </citation>
    <scope>NUCLEOTIDE SEQUENCE</scope>
    <source>
        <strain evidence="3">CCM 8862</strain>
    </source>
</reference>
<dbReference type="SMART" id="SM00855">
    <property type="entry name" value="PGAM"/>
    <property type="match status" value="1"/>
</dbReference>
<organism evidence="3 4">
    <name type="scientific">Corynebacterium mendelii</name>
    <dbReference type="NCBI Taxonomy" id="2765362"/>
    <lineage>
        <taxon>Bacteria</taxon>
        <taxon>Bacillati</taxon>
        <taxon>Actinomycetota</taxon>
        <taxon>Actinomycetes</taxon>
        <taxon>Mycobacteriales</taxon>
        <taxon>Corynebacteriaceae</taxon>
        <taxon>Corynebacterium</taxon>
    </lineage>
</organism>
<gene>
    <name evidence="3" type="ORF">JZY06_06090</name>
</gene>
<dbReference type="InterPro" id="IPR029033">
    <property type="entry name" value="His_PPase_superfam"/>
</dbReference>
<dbReference type="InterPro" id="IPR013078">
    <property type="entry name" value="His_Pase_superF_clade-1"/>
</dbReference>
<evidence type="ECO:0000313" key="3">
    <source>
        <dbReference type="EMBL" id="MBN9644186.1"/>
    </source>
</evidence>
<keyword evidence="4" id="KW-1185">Reference proteome</keyword>
<dbReference type="InterPro" id="IPR050275">
    <property type="entry name" value="PGM_Phosphatase"/>
</dbReference>
<dbReference type="Gene3D" id="3.40.50.1240">
    <property type="entry name" value="Phosphoglycerate mutase-like"/>
    <property type="match status" value="1"/>
</dbReference>
<dbReference type="Pfam" id="PF00300">
    <property type="entry name" value="His_Phos_1"/>
    <property type="match status" value="1"/>
</dbReference>
<accession>A0A939E0G4</accession>
<sequence>MSRRLLLLRHGQTVHNTTGRLQGQLDTDLSDTGVRQAETVAGILADENIARIYSSDLTRARRTAEAVSARTGVAVHTDRRLRETDLGTWQDRTREDIDAAHPGMRAVWRNDPLWAPDGGETHMEVGRRGRAVIDEIMADDDNWDDHTVLVVAHGGLIMALTANLLRLAPEQIPMFNRLGNTCWAELEARPPFDVRAAVNGAECPAASTGRQPTAGIRFTPDTVDGAKWIVTAWNRTPH</sequence>
<dbReference type="Proteomes" id="UP000664332">
    <property type="component" value="Unassembled WGS sequence"/>
</dbReference>
<dbReference type="PROSITE" id="PS00175">
    <property type="entry name" value="PG_MUTASE"/>
    <property type="match status" value="1"/>
</dbReference>
<comment type="caution">
    <text evidence="3">The sequence shown here is derived from an EMBL/GenBank/DDBJ whole genome shotgun (WGS) entry which is preliminary data.</text>
</comment>
<dbReference type="SUPFAM" id="SSF53254">
    <property type="entry name" value="Phosphoglycerate mutase-like"/>
    <property type="match status" value="1"/>
</dbReference>
<name>A0A939E0G4_9CORY</name>
<proteinExistence type="predicted"/>
<evidence type="ECO:0000313" key="4">
    <source>
        <dbReference type="Proteomes" id="UP000664332"/>
    </source>
</evidence>
<dbReference type="RefSeq" id="WP_207119179.1">
    <property type="nucleotide sequence ID" value="NZ_JAFLEQ010000008.1"/>
</dbReference>
<dbReference type="PANTHER" id="PTHR48100:SF62">
    <property type="entry name" value="GLUCOSYL-3-PHOSPHOGLYCERATE PHOSPHATASE"/>
    <property type="match status" value="1"/>
</dbReference>